<comment type="caution">
    <text evidence="2">The sequence shown here is derived from an EMBL/GenBank/DDBJ whole genome shotgun (WGS) entry which is preliminary data.</text>
</comment>
<dbReference type="GO" id="GO:0016853">
    <property type="term" value="F:isomerase activity"/>
    <property type="evidence" value="ECO:0007669"/>
    <property type="project" value="UniProtKB-KW"/>
</dbReference>
<dbReference type="Gene3D" id="3.40.50.10490">
    <property type="entry name" value="Glucose-6-phosphate isomerase like protein, domain 1"/>
    <property type="match status" value="1"/>
</dbReference>
<dbReference type="InterPro" id="IPR035474">
    <property type="entry name" value="SIS_Kpsf"/>
</dbReference>
<dbReference type="GO" id="GO:0097367">
    <property type="term" value="F:carbohydrate derivative binding"/>
    <property type="evidence" value="ECO:0007669"/>
    <property type="project" value="InterPro"/>
</dbReference>
<proteinExistence type="predicted"/>
<dbReference type="PANTHER" id="PTHR42745">
    <property type="match status" value="1"/>
</dbReference>
<dbReference type="Pfam" id="PF01380">
    <property type="entry name" value="SIS"/>
    <property type="match status" value="1"/>
</dbReference>
<dbReference type="InterPro" id="IPR001347">
    <property type="entry name" value="SIS_dom"/>
</dbReference>
<dbReference type="SUPFAM" id="SSF53697">
    <property type="entry name" value="SIS domain"/>
    <property type="match status" value="1"/>
</dbReference>
<name>A0AA91JPJ9_9ENTE</name>
<dbReference type="PROSITE" id="PS51464">
    <property type="entry name" value="SIS"/>
    <property type="match status" value="1"/>
</dbReference>
<dbReference type="PANTHER" id="PTHR42745:SF1">
    <property type="entry name" value="ARABINOSE 5-PHOSPHATE ISOMERASE KDSD"/>
    <property type="match status" value="1"/>
</dbReference>
<evidence type="ECO:0000259" key="1">
    <source>
        <dbReference type="PROSITE" id="PS51464"/>
    </source>
</evidence>
<evidence type="ECO:0000313" key="2">
    <source>
        <dbReference type="EMBL" id="OJG92220.1"/>
    </source>
</evidence>
<feature type="domain" description="SIS" evidence="1">
    <location>
        <begin position="47"/>
        <end position="189"/>
    </location>
</feature>
<dbReference type="InterPro" id="IPR050986">
    <property type="entry name" value="GutQ/KpsF_isomerases"/>
</dbReference>
<evidence type="ECO:0000313" key="3">
    <source>
        <dbReference type="Proteomes" id="UP000183039"/>
    </source>
</evidence>
<dbReference type="CDD" id="cd05014">
    <property type="entry name" value="SIS_Kpsf"/>
    <property type="match status" value="1"/>
</dbReference>
<dbReference type="InterPro" id="IPR046348">
    <property type="entry name" value="SIS_dom_sf"/>
</dbReference>
<reference evidence="2 3" key="1">
    <citation type="submission" date="2014-12" db="EMBL/GenBank/DDBJ databases">
        <title>Draft genome sequences of 29 type strains of Enterococci.</title>
        <authorList>
            <person name="Zhong Z."/>
            <person name="Sun Z."/>
            <person name="Liu W."/>
            <person name="Zhang W."/>
            <person name="Zhang H."/>
        </authorList>
    </citation>
    <scope>NUCLEOTIDE SEQUENCE [LARGE SCALE GENOMIC DNA]</scope>
    <source>
        <strain evidence="2 3">DSM 22801</strain>
    </source>
</reference>
<gene>
    <name evidence="2" type="ORF">RV15_GL003322</name>
</gene>
<dbReference type="Proteomes" id="UP000183039">
    <property type="component" value="Unassembled WGS sequence"/>
</dbReference>
<sequence length="211" mass="22876">MMGGKMDHMKQELDRALVNFFENTSEELNKFIQEISVEQLMIAKELILTSEESGGRVHVTGIGKPGHVAEYIASLFSSTGTPAYFLDGTEAIHGSSGQVRSGDIVLSISNSGETEELKKTVETLKKNGASIISVTGKKHSWLAQNSDCLLFAGVENEGDSLNKPPRASILVEVLLLQSLSILLQEEKGITNKEYVKWHPGGKLGQSISACE</sequence>
<accession>A0AA91JPJ9</accession>
<dbReference type="EMBL" id="JXLC01000007">
    <property type="protein sequence ID" value="OJG92220.1"/>
    <property type="molecule type" value="Genomic_DNA"/>
</dbReference>
<dbReference type="GO" id="GO:1901135">
    <property type="term" value="P:carbohydrate derivative metabolic process"/>
    <property type="evidence" value="ECO:0007669"/>
    <property type="project" value="InterPro"/>
</dbReference>
<protein>
    <submittedName>
        <fullName evidence="2">KpsF/GutQ family sugar isomerase</fullName>
    </submittedName>
</protein>
<dbReference type="AlphaFoldDB" id="A0AA91JPJ9"/>
<keyword evidence="2" id="KW-0413">Isomerase</keyword>
<organism evidence="2 3">
    <name type="scientific">Enterococcus silesiacus</name>
    <dbReference type="NCBI Taxonomy" id="332949"/>
    <lineage>
        <taxon>Bacteria</taxon>
        <taxon>Bacillati</taxon>
        <taxon>Bacillota</taxon>
        <taxon>Bacilli</taxon>
        <taxon>Lactobacillales</taxon>
        <taxon>Enterococcaceae</taxon>
        <taxon>Enterococcus</taxon>
    </lineage>
</organism>